<dbReference type="PANTHER" id="PTHR43802">
    <property type="entry name" value="ENOYL-COA HYDRATASE"/>
    <property type="match status" value="1"/>
</dbReference>
<dbReference type="eggNOG" id="COG1024">
    <property type="taxonomic scope" value="Bacteria"/>
</dbReference>
<dbReference type="Pfam" id="PF00378">
    <property type="entry name" value="ECH_1"/>
    <property type="match status" value="1"/>
</dbReference>
<dbReference type="Gene3D" id="1.10.12.10">
    <property type="entry name" value="Lyase 2-enoyl-coa Hydratase, Chain A, domain 2"/>
    <property type="match status" value="1"/>
</dbReference>
<feature type="region of interest" description="Disordered" evidence="3">
    <location>
        <begin position="1"/>
        <end position="63"/>
    </location>
</feature>
<gene>
    <name evidence="4" type="ORF">SCLAV_0164</name>
</gene>
<keyword evidence="5" id="KW-1185">Reference proteome</keyword>
<feature type="compositionally biased region" description="Pro residues" evidence="3">
    <location>
        <begin position="8"/>
        <end position="53"/>
    </location>
</feature>
<dbReference type="CDD" id="cd06558">
    <property type="entry name" value="crotonase-like"/>
    <property type="match status" value="1"/>
</dbReference>
<evidence type="ECO:0000256" key="1">
    <source>
        <dbReference type="ARBA" id="ARBA00005254"/>
    </source>
</evidence>
<dbReference type="InterPro" id="IPR029045">
    <property type="entry name" value="ClpP/crotonase-like_dom_sf"/>
</dbReference>
<evidence type="ECO:0000256" key="3">
    <source>
        <dbReference type="SAM" id="MobiDB-lite"/>
    </source>
</evidence>
<evidence type="ECO:0000256" key="2">
    <source>
        <dbReference type="ARBA" id="ARBA00023239"/>
    </source>
</evidence>
<dbReference type="STRING" id="1901.BB341_26940"/>
<dbReference type="Proteomes" id="UP000002357">
    <property type="component" value="Chromosome"/>
</dbReference>
<sequence length="326" mass="34142">MPQTAGQPSPPPEPAHPSPSPQASPHSAAPPSPRSAAPPPPRPGEPPEPPDTTPAPRAAGTEHLTVRRTGATLVITLNRPEARNALSLPMLVGLYDAWQEADATDAVRSIVLTGAGGAFCAGMDLKALAASGTGGLTGQGYRDRMDADPDLHWKALLRHHRPRKPVVAAVEGPCVAGGTEILQGTDIRVAGTSAVFGLYEVRRGLFPIGGSTVRLQRQIPRTHALEMLLTGRPYSAEEALAIGLIGHVVPDGTALDRALAIAAQINACGPLAVEAIKASVYETAELTETEGLAAELERGRPVFATEDAREGARAFAEKRDPVYRRA</sequence>
<keyword evidence="2 4" id="KW-0456">Lyase</keyword>
<evidence type="ECO:0000313" key="5">
    <source>
        <dbReference type="Proteomes" id="UP000002357"/>
    </source>
</evidence>
<dbReference type="GeneID" id="93733124"/>
<comment type="similarity">
    <text evidence="1">Belongs to the enoyl-CoA hydratase/isomerase family.</text>
</comment>
<reference evidence="4 5" key="1">
    <citation type="journal article" date="2010" name="Genome Biol. Evol.">
        <title>The sequence of a 1.8-mb bacterial linear plasmid reveals a rich evolutionary reservoir of secondary metabolic pathways.</title>
        <authorList>
            <person name="Medema M.H."/>
            <person name="Trefzer A."/>
            <person name="Kovalchuk A."/>
            <person name="van den Berg M."/>
            <person name="Mueller U."/>
            <person name="Heijne W."/>
            <person name="Wu L."/>
            <person name="Alam M.T."/>
            <person name="Ronning C.M."/>
            <person name="Nierman W.C."/>
            <person name="Bovenberg R.A.L."/>
            <person name="Breitling R."/>
            <person name="Takano E."/>
        </authorList>
    </citation>
    <scope>NUCLEOTIDE SEQUENCE [LARGE SCALE GENOMIC DNA]</scope>
    <source>
        <strain evidence="5">ATCC 27064 / DSM 738 / JCM 4710 / NBRC 13307 / NCIMB 12785 / NRRL 3585 / VKM Ac-602</strain>
    </source>
</reference>
<dbReference type="AlphaFoldDB" id="E2Q6Z3"/>
<dbReference type="EMBL" id="CM000913">
    <property type="protein sequence ID" value="EFG05240.1"/>
    <property type="molecule type" value="Genomic_DNA"/>
</dbReference>
<dbReference type="KEGG" id="sclf:BB341_26940"/>
<name>E2Q6Z3_STRCL</name>
<dbReference type="RefSeq" id="WP_003959307.1">
    <property type="nucleotide sequence ID" value="NZ_CM000913.1"/>
</dbReference>
<dbReference type="NCBIfam" id="NF005864">
    <property type="entry name" value="PRK07799.1"/>
    <property type="match status" value="1"/>
</dbReference>
<evidence type="ECO:0000313" key="4">
    <source>
        <dbReference type="EMBL" id="EFG05240.1"/>
    </source>
</evidence>
<organism evidence="4 5">
    <name type="scientific">Streptomyces clavuligerus</name>
    <dbReference type="NCBI Taxonomy" id="1901"/>
    <lineage>
        <taxon>Bacteria</taxon>
        <taxon>Bacillati</taxon>
        <taxon>Actinomycetota</taxon>
        <taxon>Actinomycetes</taxon>
        <taxon>Kitasatosporales</taxon>
        <taxon>Streptomycetaceae</taxon>
        <taxon>Streptomyces</taxon>
    </lineage>
</organism>
<accession>E2Q6Z3</accession>
<dbReference type="EC" id="4.2.1.17" evidence="4"/>
<dbReference type="PANTHER" id="PTHR43802:SF1">
    <property type="entry name" value="IP11341P-RELATED"/>
    <property type="match status" value="1"/>
</dbReference>
<dbReference type="FunFam" id="1.10.12.10:FF:000001">
    <property type="entry name" value="Probable enoyl-CoA hydratase, mitochondrial"/>
    <property type="match status" value="1"/>
</dbReference>
<dbReference type="InterPro" id="IPR014748">
    <property type="entry name" value="Enoyl-CoA_hydra_C"/>
</dbReference>
<proteinExistence type="inferred from homology"/>
<dbReference type="GO" id="GO:0004300">
    <property type="term" value="F:enoyl-CoA hydratase activity"/>
    <property type="evidence" value="ECO:0007669"/>
    <property type="project" value="UniProtKB-EC"/>
</dbReference>
<dbReference type="InterPro" id="IPR001753">
    <property type="entry name" value="Enoyl-CoA_hydra/iso"/>
</dbReference>
<dbReference type="SUPFAM" id="SSF52096">
    <property type="entry name" value="ClpP/crotonase"/>
    <property type="match status" value="1"/>
</dbReference>
<dbReference type="Gene3D" id="3.90.226.20">
    <property type="match status" value="1"/>
</dbReference>
<dbReference type="Gene3D" id="3.30.300.220">
    <property type="match status" value="1"/>
</dbReference>
<protein>
    <submittedName>
        <fullName evidence="4">Enoyl-CoA hydratase</fullName>
        <ecNumber evidence="4">4.2.1.17</ecNumber>
    </submittedName>
</protein>